<dbReference type="InterPro" id="IPR016152">
    <property type="entry name" value="PTrfase/Anion_transptr"/>
</dbReference>
<dbReference type="InterPro" id="IPR050661">
    <property type="entry name" value="BglG_antiterminators"/>
</dbReference>
<reference evidence="6" key="1">
    <citation type="submission" date="2020-06" db="EMBL/GenBank/DDBJ databases">
        <title>Characterization of fructooligosaccharide metabolism and fructooligosaccharide-degrading enzymes in human commensal butyrate producers.</title>
        <authorList>
            <person name="Tanno H."/>
            <person name="Fujii T."/>
            <person name="Hirano K."/>
            <person name="Maeno S."/>
            <person name="Tonozuka T."/>
            <person name="Sakamoto M."/>
            <person name="Ohkuma M."/>
            <person name="Tochio T."/>
            <person name="Endo A."/>
        </authorList>
    </citation>
    <scope>NUCLEOTIDE SEQUENCE</scope>
    <source>
        <strain evidence="6">JCM 17466</strain>
    </source>
</reference>
<dbReference type="SUPFAM" id="SSF46785">
    <property type="entry name" value="Winged helix' DNA-binding domain"/>
    <property type="match status" value="1"/>
</dbReference>
<dbReference type="RefSeq" id="WP_201309565.1">
    <property type="nucleotide sequence ID" value="NZ_BLYI01000003.1"/>
</dbReference>
<evidence type="ECO:0000259" key="4">
    <source>
        <dbReference type="PROSITE" id="PS51094"/>
    </source>
</evidence>
<dbReference type="Gene3D" id="1.10.1790.10">
    <property type="entry name" value="PRD domain"/>
    <property type="match status" value="1"/>
</dbReference>
<evidence type="ECO:0000256" key="1">
    <source>
        <dbReference type="ARBA" id="ARBA00022737"/>
    </source>
</evidence>
<accession>A0A916VBM4</accession>
<evidence type="ECO:0000313" key="7">
    <source>
        <dbReference type="Proteomes" id="UP000613208"/>
    </source>
</evidence>
<keyword evidence="2" id="KW-0805">Transcription regulation</keyword>
<keyword evidence="1" id="KW-0677">Repeat</keyword>
<name>A0A916VBM4_9FIRM</name>
<dbReference type="InterPro" id="IPR013196">
    <property type="entry name" value="HTH_11"/>
</dbReference>
<evidence type="ECO:0000256" key="2">
    <source>
        <dbReference type="ARBA" id="ARBA00023015"/>
    </source>
</evidence>
<keyword evidence="3" id="KW-0804">Transcription</keyword>
<dbReference type="Gene3D" id="3.40.930.10">
    <property type="entry name" value="Mannitol-specific EII, Chain A"/>
    <property type="match status" value="1"/>
</dbReference>
<sequence>MDYRSSRIITSVMNREKIKIAYLAKQFHVSERVVRKLVRELNEELKEQGLPSLKIDSKGVVDFEERNQCLHENLKKFLNHVDFYIYRLNSSERKTICAMILMNSEGYVTAAELSERLEISRNTAIADLNELKDWFSSNQMELSSQVQKGYKVKGKEDNIRNGILKLIELNPDYSNYENGEVWDVFNHLLLQGLEYEKRMPVIQKIVSEEEGHYNFYFSDFSFMETVFEILILVKRLSKGKVMEDMDESIKRSSKYPFSEGILDRTGEAFSIEIPESEKKKFVQCLRRKSYLKSSTKNVDEIALPVIIGEAIYHISESFNISFYLDFGLYDVLVDHMKSAIYRARSGEYLRNPFGSEIETKYPEVFRVVDECVKPLEKYIGKQFQKDEISFLAMYFASMIEKQKMEQTKEQKVPVMLVGAMGRGTMKLFETEMEHFDDILEIVEIRSSHENTEISHKNIRMIISMVPYHSEGIPCVKISGPILKKDEIYDIRMTAMDVLEEMQRERAFPEQETKDLTLKKEGESFLKEDGILLNAEAENWEEAVRISGRLLYRTGMVKESYIEAMVDTIRENGDYVVIYPDLAIPHAEAEKGAVKEGISFVRLKKPVCFLDHKDKSVTYVIGLSVLNADSINDILYNLVKMFSNDAFKEKLNAIKTEKEMYELIRDKI</sequence>
<dbReference type="InterPro" id="IPR036634">
    <property type="entry name" value="PRD_sf"/>
</dbReference>
<dbReference type="PROSITE" id="PS51372">
    <property type="entry name" value="PRD_2"/>
    <property type="match status" value="1"/>
</dbReference>
<dbReference type="InterPro" id="IPR036388">
    <property type="entry name" value="WH-like_DNA-bd_sf"/>
</dbReference>
<dbReference type="SUPFAM" id="SSF55804">
    <property type="entry name" value="Phoshotransferase/anion transport protein"/>
    <property type="match status" value="1"/>
</dbReference>
<protein>
    <submittedName>
        <fullName evidence="6">Transcription antitermination protein BlgG</fullName>
    </submittedName>
</protein>
<dbReference type="SUPFAM" id="SSF63520">
    <property type="entry name" value="PTS-regulatory domain, PRD"/>
    <property type="match status" value="1"/>
</dbReference>
<feature type="domain" description="PTS EIIA type-2" evidence="4">
    <location>
        <begin position="523"/>
        <end position="666"/>
    </location>
</feature>
<gene>
    <name evidence="6" type="ORF">ANBU17_00980</name>
</gene>
<dbReference type="Proteomes" id="UP000613208">
    <property type="component" value="Unassembled WGS sequence"/>
</dbReference>
<evidence type="ECO:0000259" key="5">
    <source>
        <dbReference type="PROSITE" id="PS51372"/>
    </source>
</evidence>
<evidence type="ECO:0000313" key="6">
    <source>
        <dbReference type="EMBL" id="GFO83751.1"/>
    </source>
</evidence>
<keyword evidence="7" id="KW-1185">Reference proteome</keyword>
<dbReference type="InterPro" id="IPR002178">
    <property type="entry name" value="PTS_EIIA_type-2_dom"/>
</dbReference>
<dbReference type="EMBL" id="BLYI01000003">
    <property type="protein sequence ID" value="GFO83751.1"/>
    <property type="molecule type" value="Genomic_DNA"/>
</dbReference>
<dbReference type="CDD" id="cd00211">
    <property type="entry name" value="PTS_IIA_fru"/>
    <property type="match status" value="1"/>
</dbReference>
<comment type="caution">
    <text evidence="6">The sequence shown here is derived from an EMBL/GenBank/DDBJ whole genome shotgun (WGS) entry which is preliminary data.</text>
</comment>
<dbReference type="AlphaFoldDB" id="A0A916VBM4"/>
<dbReference type="GO" id="GO:0006355">
    <property type="term" value="P:regulation of DNA-templated transcription"/>
    <property type="evidence" value="ECO:0007669"/>
    <property type="project" value="InterPro"/>
</dbReference>
<dbReference type="Pfam" id="PF00359">
    <property type="entry name" value="PTS_EIIA_2"/>
    <property type="match status" value="1"/>
</dbReference>
<dbReference type="Pfam" id="PF08279">
    <property type="entry name" value="HTH_11"/>
    <property type="match status" value="1"/>
</dbReference>
<dbReference type="InterPro" id="IPR011608">
    <property type="entry name" value="PRD"/>
</dbReference>
<dbReference type="InterPro" id="IPR036390">
    <property type="entry name" value="WH_DNA-bd_sf"/>
</dbReference>
<organism evidence="6 7">
    <name type="scientific">Anaerostipes butyraticus</name>
    <dbReference type="NCBI Taxonomy" id="645466"/>
    <lineage>
        <taxon>Bacteria</taxon>
        <taxon>Bacillati</taxon>
        <taxon>Bacillota</taxon>
        <taxon>Clostridia</taxon>
        <taxon>Lachnospirales</taxon>
        <taxon>Lachnospiraceae</taxon>
        <taxon>Anaerostipes</taxon>
    </lineage>
</organism>
<dbReference type="Pfam" id="PF00874">
    <property type="entry name" value="PRD"/>
    <property type="match status" value="1"/>
</dbReference>
<dbReference type="PROSITE" id="PS51094">
    <property type="entry name" value="PTS_EIIA_TYPE_2"/>
    <property type="match status" value="1"/>
</dbReference>
<dbReference type="Gene3D" id="1.10.10.10">
    <property type="entry name" value="Winged helix-like DNA-binding domain superfamily/Winged helix DNA-binding domain"/>
    <property type="match status" value="1"/>
</dbReference>
<dbReference type="PANTHER" id="PTHR30185">
    <property type="entry name" value="CRYPTIC BETA-GLUCOSIDE BGL OPERON ANTITERMINATOR"/>
    <property type="match status" value="1"/>
</dbReference>
<feature type="domain" description="PRD" evidence="5">
    <location>
        <begin position="298"/>
        <end position="405"/>
    </location>
</feature>
<proteinExistence type="predicted"/>
<dbReference type="PANTHER" id="PTHR30185:SF18">
    <property type="entry name" value="TRANSCRIPTIONAL REGULATOR MTLR"/>
    <property type="match status" value="1"/>
</dbReference>
<evidence type="ECO:0000256" key="3">
    <source>
        <dbReference type="ARBA" id="ARBA00023163"/>
    </source>
</evidence>